<dbReference type="Proteomes" id="UP001602119">
    <property type="component" value="Unassembled WGS sequence"/>
</dbReference>
<reference evidence="2 3" key="1">
    <citation type="submission" date="2024-10" db="EMBL/GenBank/DDBJ databases">
        <title>The Natural Products Discovery Center: Release of the First 8490 Sequenced Strains for Exploring Actinobacteria Biosynthetic Diversity.</title>
        <authorList>
            <person name="Kalkreuter E."/>
            <person name="Kautsar S.A."/>
            <person name="Yang D."/>
            <person name="Bader C.D."/>
            <person name="Teijaro C.N."/>
            <person name="Fluegel L."/>
            <person name="Davis C.M."/>
            <person name="Simpson J.R."/>
            <person name="Lauterbach L."/>
            <person name="Steele A.D."/>
            <person name="Gui C."/>
            <person name="Meng S."/>
            <person name="Li G."/>
            <person name="Viehrig K."/>
            <person name="Ye F."/>
            <person name="Su P."/>
            <person name="Kiefer A.F."/>
            <person name="Nichols A."/>
            <person name="Cepeda A.J."/>
            <person name="Yan W."/>
            <person name="Fan B."/>
            <person name="Jiang Y."/>
            <person name="Adhikari A."/>
            <person name="Zheng C.-J."/>
            <person name="Schuster L."/>
            <person name="Cowan T.M."/>
            <person name="Smanski M.J."/>
            <person name="Chevrette M.G."/>
            <person name="De Carvalho L.P.S."/>
            <person name="Shen B."/>
        </authorList>
    </citation>
    <scope>NUCLEOTIDE SEQUENCE [LARGE SCALE GENOMIC DNA]</scope>
    <source>
        <strain evidence="2 3">NPDC001281</strain>
    </source>
</reference>
<dbReference type="EMBL" id="JBIAXI010000008">
    <property type="protein sequence ID" value="MFF4774278.1"/>
    <property type="molecule type" value="Genomic_DNA"/>
</dbReference>
<protein>
    <submittedName>
        <fullName evidence="2">Uncharacterized protein</fullName>
    </submittedName>
</protein>
<comment type="caution">
    <text evidence="2">The sequence shown here is derived from an EMBL/GenBank/DDBJ whole genome shotgun (WGS) entry which is preliminary data.</text>
</comment>
<evidence type="ECO:0000256" key="1">
    <source>
        <dbReference type="SAM" id="MobiDB-lite"/>
    </source>
</evidence>
<evidence type="ECO:0000313" key="3">
    <source>
        <dbReference type="Proteomes" id="UP001602119"/>
    </source>
</evidence>
<feature type="region of interest" description="Disordered" evidence="1">
    <location>
        <begin position="132"/>
        <end position="483"/>
    </location>
</feature>
<keyword evidence="3" id="KW-1185">Reference proteome</keyword>
<evidence type="ECO:0000313" key="2">
    <source>
        <dbReference type="EMBL" id="MFF4774278.1"/>
    </source>
</evidence>
<feature type="compositionally biased region" description="Low complexity" evidence="1">
    <location>
        <begin position="132"/>
        <end position="154"/>
    </location>
</feature>
<name>A0ABW6V7K3_MICFU</name>
<sequence length="483" mass="52314">MSEVVPLPSFGEVFFDARGQDRVLRVTWHEGTLVLSLWRGEMCTASFRMPMADVGRLIDTLDDGFTEAGGQYSDEDPGTGPLHPVNTGEYPGTGQYTRPQLPAQGYPQQQGQDGYGAADQDVVPFQQEPQAPAYAQAGPDGGYRPPDDGYAQQDGGYGYSDGGYGHPDGGYGRADAGYDQPEGGYPESGYGQQEGGYPDSGYGQQDGGYPQAGPDYGRPGPEYGQPEPDYGRQGGEYGQPDPGYGRQGGEYGQPDPDYGRPDYGQPEPDYGKQPPYQQEPAPAAVGPNDVLVARGNPGRDRRAASPADSVPRENMIVGDSLPYDPTPPGYGQYDTGQYDTAHYETGRYDPPGQYDRDRHDRDPYDRDPYDQATRSYDAPPRSGDPSGGGYDPGEPVYQFPSPVPGRPAYRFDPEPYPPQGQQQPQPGQPQAAPPTGVDPNDPLGLGAPASRQTDPSLTRPYIQDPIYSTGEQARPEPRDERDW</sequence>
<accession>A0ABW6V7K3</accession>
<proteinExistence type="predicted"/>
<organism evidence="2 3">
    <name type="scientific">Microtetraspora fusca</name>
    <dbReference type="NCBI Taxonomy" id="1997"/>
    <lineage>
        <taxon>Bacteria</taxon>
        <taxon>Bacillati</taxon>
        <taxon>Actinomycetota</taxon>
        <taxon>Actinomycetes</taxon>
        <taxon>Streptosporangiales</taxon>
        <taxon>Streptosporangiaceae</taxon>
        <taxon>Microtetraspora</taxon>
    </lineage>
</organism>
<feature type="compositionally biased region" description="Basic and acidic residues" evidence="1">
    <location>
        <begin position="354"/>
        <end position="369"/>
    </location>
</feature>
<feature type="compositionally biased region" description="Gly residues" evidence="1">
    <location>
        <begin position="155"/>
        <end position="172"/>
    </location>
</feature>
<feature type="compositionally biased region" description="Low complexity" evidence="1">
    <location>
        <begin position="273"/>
        <end position="284"/>
    </location>
</feature>
<dbReference type="RefSeq" id="WP_387342655.1">
    <property type="nucleotide sequence ID" value="NZ_JBIAXI010000008.1"/>
</dbReference>
<feature type="compositionally biased region" description="Low complexity" evidence="1">
    <location>
        <begin position="99"/>
        <end position="117"/>
    </location>
</feature>
<feature type="compositionally biased region" description="Low complexity" evidence="1">
    <location>
        <begin position="419"/>
        <end position="434"/>
    </location>
</feature>
<feature type="compositionally biased region" description="Basic and acidic residues" evidence="1">
    <location>
        <begin position="473"/>
        <end position="483"/>
    </location>
</feature>
<feature type="region of interest" description="Disordered" evidence="1">
    <location>
        <begin position="66"/>
        <end position="117"/>
    </location>
</feature>
<gene>
    <name evidence="2" type="ORF">ACFY05_15585</name>
</gene>